<dbReference type="SUPFAM" id="SSF47240">
    <property type="entry name" value="Ferritin-like"/>
    <property type="match status" value="1"/>
</dbReference>
<keyword evidence="1" id="KW-0472">Membrane</keyword>
<feature type="transmembrane region" description="Helical" evidence="1">
    <location>
        <begin position="209"/>
        <end position="230"/>
    </location>
</feature>
<keyword evidence="1" id="KW-0812">Transmembrane</keyword>
<sequence length="301" mass="33211">MTVSGETPRDLEKLFEEFCINELMDHMIYKALARIEPDPKRKKLLERLAEQEYQHYLFWRSLLGRDCKAPRPRVSLVAVAYRLLGPAFTLRLLERGEGSAVERYRSVAERLPDELRPKLEAIVRDEEEHERLLLQEFEDVRVKYLGYVALGLADAIIEITGVHAGFLGVTASTIMAGIAGLVVGFSAAISMASAAYLQAKHGEEESPTVSAAITGLSYILSVILLALPYFLIHDMLIGFLASVAIGLALTGSLAYYSAVVQEKPFTREFAENAGLLLGTAIASYIFGQALREVFGVSALIE</sequence>
<dbReference type="KEGG" id="pfm:Pyrfu_0618"/>
<dbReference type="CDD" id="cd01044">
    <property type="entry name" value="Ferritin_CCC1_N"/>
    <property type="match status" value="1"/>
</dbReference>
<evidence type="ECO:0000256" key="1">
    <source>
        <dbReference type="SAM" id="Phobius"/>
    </source>
</evidence>
<dbReference type="Proteomes" id="UP000001037">
    <property type="component" value="Chromosome"/>
</dbReference>
<feature type="transmembrane region" description="Helical" evidence="1">
    <location>
        <begin position="174"/>
        <end position="197"/>
    </location>
</feature>
<accession>G0EH37</accession>
<feature type="transmembrane region" description="Helical" evidence="1">
    <location>
        <begin position="236"/>
        <end position="257"/>
    </location>
</feature>
<protein>
    <recommendedName>
        <fullName evidence="4">Rubrerythrin diiron-binding domain-containing protein</fullName>
    </recommendedName>
</protein>
<proteinExistence type="predicted"/>
<keyword evidence="1" id="KW-1133">Transmembrane helix</keyword>
<name>G0EH37_PYRF1</name>
<keyword evidence="3" id="KW-1185">Reference proteome</keyword>
<dbReference type="HOGENOM" id="CLU_065373_1_0_2"/>
<dbReference type="SUPFAM" id="SSF103473">
    <property type="entry name" value="MFS general substrate transporter"/>
    <property type="match status" value="1"/>
</dbReference>
<dbReference type="InterPro" id="IPR039376">
    <property type="entry name" value="Ferritin_CCC1_N"/>
</dbReference>
<dbReference type="eggNOG" id="arCOG01096">
    <property type="taxonomic scope" value="Archaea"/>
</dbReference>
<evidence type="ECO:0000313" key="2">
    <source>
        <dbReference type="EMBL" id="AEM38487.1"/>
    </source>
</evidence>
<dbReference type="InterPro" id="IPR036259">
    <property type="entry name" value="MFS_trans_sf"/>
</dbReference>
<dbReference type="EMBL" id="CP002838">
    <property type="protein sequence ID" value="AEM38487.1"/>
    <property type="molecule type" value="Genomic_DNA"/>
</dbReference>
<organism evidence="2 3">
    <name type="scientific">Pyrolobus fumarii (strain DSM 11204 / 1A)</name>
    <dbReference type="NCBI Taxonomy" id="694429"/>
    <lineage>
        <taxon>Archaea</taxon>
        <taxon>Thermoproteota</taxon>
        <taxon>Thermoprotei</taxon>
        <taxon>Desulfurococcales</taxon>
        <taxon>Pyrodictiaceae</taxon>
        <taxon>Pyrolobus</taxon>
    </lineage>
</organism>
<evidence type="ECO:0008006" key="4">
    <source>
        <dbReference type="Google" id="ProtNLM"/>
    </source>
</evidence>
<reference evidence="2 3" key="1">
    <citation type="journal article" date="2011" name="Stand. Genomic Sci.">
        <title>Complete genome sequence of the hyperthermophilic chemolithoautotroph Pyrolobus fumarii type strain (1A).</title>
        <authorList>
            <person name="Anderson I."/>
            <person name="Goker M."/>
            <person name="Nolan M."/>
            <person name="Lucas S."/>
            <person name="Hammon N."/>
            <person name="Deshpande S."/>
            <person name="Cheng J.F."/>
            <person name="Tapia R."/>
            <person name="Han C."/>
            <person name="Goodwin L."/>
            <person name="Pitluck S."/>
            <person name="Huntemann M."/>
            <person name="Liolios K."/>
            <person name="Ivanova N."/>
            <person name="Pagani I."/>
            <person name="Mavromatis K."/>
            <person name="Ovchinikova G."/>
            <person name="Pati A."/>
            <person name="Chen A."/>
            <person name="Palaniappan K."/>
            <person name="Land M."/>
            <person name="Hauser L."/>
            <person name="Brambilla E.M."/>
            <person name="Huber H."/>
            <person name="Yasawong M."/>
            <person name="Rohde M."/>
            <person name="Spring S."/>
            <person name="Abt B."/>
            <person name="Sikorski J."/>
            <person name="Wirth R."/>
            <person name="Detter J.C."/>
            <person name="Woyke T."/>
            <person name="Bristow J."/>
            <person name="Eisen J.A."/>
            <person name="Markowitz V."/>
            <person name="Hugenholtz P."/>
            <person name="Kyrpides N.C."/>
            <person name="Klenk H.P."/>
            <person name="Lapidus A."/>
        </authorList>
    </citation>
    <scope>NUCLEOTIDE SEQUENCE [LARGE SCALE GENOMIC DNA]</scope>
    <source>
        <strain evidence="3">DSM 11204 / 1A</strain>
    </source>
</reference>
<dbReference type="AlphaFoldDB" id="G0EH37"/>
<evidence type="ECO:0000313" key="3">
    <source>
        <dbReference type="Proteomes" id="UP000001037"/>
    </source>
</evidence>
<dbReference type="STRING" id="694429.Pyrfu_0618"/>
<dbReference type="InterPro" id="IPR009078">
    <property type="entry name" value="Ferritin-like_SF"/>
</dbReference>
<dbReference type="InParanoid" id="G0EH37"/>
<dbReference type="FunCoup" id="G0EH37">
    <property type="interactions" value="13"/>
</dbReference>
<gene>
    <name evidence="2" type="ordered locus">Pyrfu_0618</name>
</gene>
<feature type="transmembrane region" description="Helical" evidence="1">
    <location>
        <begin position="144"/>
        <end position="168"/>
    </location>
</feature>